<dbReference type="SFLD" id="SFLDS00003">
    <property type="entry name" value="Haloacid_Dehalogenase"/>
    <property type="match status" value="1"/>
</dbReference>
<dbReference type="NCBIfam" id="TIGR01509">
    <property type="entry name" value="HAD-SF-IA-v3"/>
    <property type="match status" value="1"/>
</dbReference>
<proteinExistence type="predicted"/>
<sequence length="196" mass="22555">MVTYQPRAFIFDLDGTLVESDLNFAEIRDAIGCPEEQDILTYIDDLEHESQRYHAEQVVLEHEIQDAYCAKWIEGAQRFVMELYQQEVPMAIVTRNCRAATSVKVNNNNIPIKTIVTREDAPAKPDPTALLMIAQEWGMTPADIAYVGDYIYDIQAANNAGMQAWSYRFDAQDYPTNNVDKYFECFIQLHQEFVPE</sequence>
<protein>
    <submittedName>
        <fullName evidence="1">HAD-IA family hydrolase</fullName>
    </submittedName>
</protein>
<dbReference type="RefSeq" id="WP_254099744.1">
    <property type="nucleotide sequence ID" value="NZ_JANATA010000007.1"/>
</dbReference>
<dbReference type="SUPFAM" id="SSF56784">
    <property type="entry name" value="HAD-like"/>
    <property type="match status" value="1"/>
</dbReference>
<dbReference type="Gene3D" id="3.40.50.1000">
    <property type="entry name" value="HAD superfamily/HAD-like"/>
    <property type="match status" value="1"/>
</dbReference>
<dbReference type="InterPro" id="IPR006439">
    <property type="entry name" value="HAD-SF_hydro_IA"/>
</dbReference>
<dbReference type="CDD" id="cd07505">
    <property type="entry name" value="HAD_BPGM-like"/>
    <property type="match status" value="1"/>
</dbReference>
<dbReference type="InterPro" id="IPR023214">
    <property type="entry name" value="HAD_sf"/>
</dbReference>
<evidence type="ECO:0000313" key="2">
    <source>
        <dbReference type="Proteomes" id="UP001165413"/>
    </source>
</evidence>
<dbReference type="Pfam" id="PF13419">
    <property type="entry name" value="HAD_2"/>
    <property type="match status" value="1"/>
</dbReference>
<gene>
    <name evidence="1" type="ORF">NLF92_05795</name>
</gene>
<dbReference type="Proteomes" id="UP001165413">
    <property type="component" value="Unassembled WGS sequence"/>
</dbReference>
<dbReference type="SFLD" id="SFLDG01129">
    <property type="entry name" value="C1.5:_HAD__Beta-PGM__Phosphata"/>
    <property type="match status" value="1"/>
</dbReference>
<dbReference type="PANTHER" id="PTHR43885">
    <property type="entry name" value="HALOACID DEHALOGENASE-LIKE HYDROLASE"/>
    <property type="match status" value="1"/>
</dbReference>
<dbReference type="PANTHER" id="PTHR43885:SF1">
    <property type="entry name" value="SUPERFAMILY HYDROLASE, PUTATIVE (AFU_ORTHOLOGUE AFUA_4G13290)-RELATED"/>
    <property type="match status" value="1"/>
</dbReference>
<dbReference type="GO" id="GO:0016787">
    <property type="term" value="F:hydrolase activity"/>
    <property type="evidence" value="ECO:0007669"/>
    <property type="project" value="UniProtKB-KW"/>
</dbReference>
<dbReference type="AlphaFoldDB" id="A0AA42BL53"/>
<dbReference type="InterPro" id="IPR036412">
    <property type="entry name" value="HAD-like_sf"/>
</dbReference>
<keyword evidence="2" id="KW-1185">Reference proteome</keyword>
<accession>A0AA42BL53</accession>
<dbReference type="InterPro" id="IPR041492">
    <property type="entry name" value="HAD_2"/>
</dbReference>
<name>A0AA42BL53_9ALTE</name>
<dbReference type="NCBIfam" id="TIGR01549">
    <property type="entry name" value="HAD-SF-IA-v1"/>
    <property type="match status" value="1"/>
</dbReference>
<comment type="caution">
    <text evidence="1">The sequence shown here is derived from an EMBL/GenBank/DDBJ whole genome shotgun (WGS) entry which is preliminary data.</text>
</comment>
<dbReference type="EMBL" id="JANATA010000007">
    <property type="protein sequence ID" value="MCP3428455.1"/>
    <property type="molecule type" value="Genomic_DNA"/>
</dbReference>
<evidence type="ECO:0000313" key="1">
    <source>
        <dbReference type="EMBL" id="MCP3428455.1"/>
    </source>
</evidence>
<organism evidence="1 2">
    <name type="scientific">Opacimonas viscosa</name>
    <dbReference type="NCBI Taxonomy" id="2961944"/>
    <lineage>
        <taxon>Bacteria</taxon>
        <taxon>Pseudomonadati</taxon>
        <taxon>Pseudomonadota</taxon>
        <taxon>Gammaproteobacteria</taxon>
        <taxon>Alteromonadales</taxon>
        <taxon>Alteromonadaceae</taxon>
        <taxon>Opacimonas</taxon>
    </lineage>
</organism>
<reference evidence="1" key="1">
    <citation type="submission" date="2022-07" db="EMBL/GenBank/DDBJ databases">
        <title>Characterization of the Novel Bacterium Alteromonas immobilis LMIT006 and Alteromonas gregis LMIT007.</title>
        <authorList>
            <person name="Lin X."/>
        </authorList>
    </citation>
    <scope>NUCLEOTIDE SEQUENCE</scope>
    <source>
        <strain evidence="1">LMIT007</strain>
    </source>
</reference>
<dbReference type="Gene3D" id="1.10.260.80">
    <property type="match status" value="1"/>
</dbReference>
<keyword evidence="1" id="KW-0378">Hydrolase</keyword>